<evidence type="ECO:0000256" key="5">
    <source>
        <dbReference type="ARBA" id="ARBA00022989"/>
    </source>
</evidence>
<dbReference type="InterPro" id="IPR038407">
    <property type="entry name" value="v-SNARE_N_sf"/>
</dbReference>
<evidence type="ECO:0000256" key="4">
    <source>
        <dbReference type="ARBA" id="ARBA00022927"/>
    </source>
</evidence>
<keyword evidence="13" id="KW-1185">Reference proteome</keyword>
<dbReference type="GO" id="GO:0005789">
    <property type="term" value="C:endoplasmic reticulum membrane"/>
    <property type="evidence" value="ECO:0007669"/>
    <property type="project" value="TreeGrafter"/>
</dbReference>
<reference evidence="12 13" key="1">
    <citation type="journal article" date="2024" name="Nat. Commun.">
        <title>Phylogenomics reveals the evolutionary origins of lichenization in chlorophyte algae.</title>
        <authorList>
            <person name="Puginier C."/>
            <person name="Libourel C."/>
            <person name="Otte J."/>
            <person name="Skaloud P."/>
            <person name="Haon M."/>
            <person name="Grisel S."/>
            <person name="Petersen M."/>
            <person name="Berrin J.G."/>
            <person name="Delaux P.M."/>
            <person name="Dal Grande F."/>
            <person name="Keller J."/>
        </authorList>
    </citation>
    <scope>NUCLEOTIDE SEQUENCE [LARGE SCALE GENOMIC DNA]</scope>
    <source>
        <strain evidence="12 13">SAG 2036</strain>
    </source>
</reference>
<dbReference type="PIRSF" id="PIRSF028865">
    <property type="entry name" value="Membrin-2"/>
    <property type="match status" value="1"/>
</dbReference>
<evidence type="ECO:0000256" key="3">
    <source>
        <dbReference type="ARBA" id="ARBA00022692"/>
    </source>
</evidence>
<accession>A0AAW1NWN4</accession>
<keyword evidence="5 10" id="KW-1133">Transmembrane helix</keyword>
<comment type="caution">
    <text evidence="12">The sequence shown here is derived from an EMBL/GenBank/DDBJ whole genome shotgun (WGS) entry which is preliminary data.</text>
</comment>
<dbReference type="GO" id="GO:0012507">
    <property type="term" value="C:ER to Golgi transport vesicle membrane"/>
    <property type="evidence" value="ECO:0007669"/>
    <property type="project" value="TreeGrafter"/>
</dbReference>
<keyword evidence="2" id="KW-0813">Transport</keyword>
<dbReference type="GO" id="GO:0005794">
    <property type="term" value="C:Golgi apparatus"/>
    <property type="evidence" value="ECO:0007669"/>
    <property type="project" value="InterPro"/>
</dbReference>
<dbReference type="GO" id="GO:0006906">
    <property type="term" value="P:vesicle fusion"/>
    <property type="evidence" value="ECO:0007669"/>
    <property type="project" value="TreeGrafter"/>
</dbReference>
<comment type="subcellular location">
    <subcellularLocation>
        <location evidence="8">Prevacuolar compartment membrane</location>
        <topology evidence="8">Single-pass type IV membrane protein</topology>
    </subcellularLocation>
</comment>
<evidence type="ECO:0000256" key="7">
    <source>
        <dbReference type="ARBA" id="ARBA00023136"/>
    </source>
</evidence>
<dbReference type="EMBL" id="JALJOQ010000082">
    <property type="protein sequence ID" value="KAK9800320.1"/>
    <property type="molecule type" value="Genomic_DNA"/>
</dbReference>
<keyword evidence="3 10" id="KW-0812">Transmembrane</keyword>
<dbReference type="Gene3D" id="1.20.58.400">
    <property type="entry name" value="t-snare proteins"/>
    <property type="match status" value="1"/>
</dbReference>
<evidence type="ECO:0000256" key="6">
    <source>
        <dbReference type="ARBA" id="ARBA00023054"/>
    </source>
</evidence>
<feature type="coiled-coil region" evidence="9">
    <location>
        <begin position="45"/>
        <end position="101"/>
    </location>
</feature>
<dbReference type="GO" id="GO:0031201">
    <property type="term" value="C:SNARE complex"/>
    <property type="evidence" value="ECO:0007669"/>
    <property type="project" value="TreeGrafter"/>
</dbReference>
<dbReference type="SUPFAM" id="SSF47661">
    <property type="entry name" value="t-snare proteins"/>
    <property type="match status" value="1"/>
</dbReference>
<dbReference type="Proteomes" id="UP001465755">
    <property type="component" value="Unassembled WGS sequence"/>
</dbReference>
<dbReference type="Gene3D" id="1.20.5.110">
    <property type="match status" value="2"/>
</dbReference>
<dbReference type="GO" id="GO:0031902">
    <property type="term" value="C:late endosome membrane"/>
    <property type="evidence" value="ECO:0007669"/>
    <property type="project" value="TreeGrafter"/>
</dbReference>
<dbReference type="CDD" id="cd15862">
    <property type="entry name" value="SNARE_Vti1"/>
    <property type="match status" value="1"/>
</dbReference>
<dbReference type="GO" id="GO:0006886">
    <property type="term" value="P:intracellular protein transport"/>
    <property type="evidence" value="ECO:0007669"/>
    <property type="project" value="InterPro"/>
</dbReference>
<gene>
    <name evidence="12" type="ORF">WJX73_001468</name>
</gene>
<protein>
    <recommendedName>
        <fullName evidence="11">Vesicle transport v-SNARE N-terminal domain-containing protein</fullName>
    </recommendedName>
</protein>
<evidence type="ECO:0000256" key="10">
    <source>
        <dbReference type="SAM" id="Phobius"/>
    </source>
</evidence>
<dbReference type="InterPro" id="IPR027027">
    <property type="entry name" value="GOSR2/Membrin/Bos1"/>
</dbReference>
<dbReference type="Pfam" id="PF12352">
    <property type="entry name" value="V-SNARE_C"/>
    <property type="match status" value="2"/>
</dbReference>
<keyword evidence="7 10" id="KW-0472">Membrane</keyword>
<dbReference type="FunFam" id="1.20.58.400:FF:000001">
    <property type="entry name" value="Vesicle transport through interaction with t-SNAREs homolog 1A"/>
    <property type="match status" value="1"/>
</dbReference>
<feature type="transmembrane region" description="Helical" evidence="10">
    <location>
        <begin position="230"/>
        <end position="251"/>
    </location>
</feature>
<dbReference type="GO" id="GO:0000149">
    <property type="term" value="F:SNARE binding"/>
    <property type="evidence" value="ECO:0007669"/>
    <property type="project" value="TreeGrafter"/>
</dbReference>
<sequence>MASSLNDQLALFNQYDNEYCNKATDVARKIQAVGSLSGEMRRAKMREVESDLREAEQVIKRMEMEARSFSPERSKQLLVKVRDYKADLSKLRDTATAASQQESGGAAARAELGLADDYSSTSAGQRDRMLKTTDRLAKSSDRIAQSRAQIAESEAVGAGILQQLHGQRETLQQAREKQQDELGVSILQDLHRQRETIGHAHNTLHGVDDNISRARRTLASMSRRVLTNKLVMIGIILLLLASIVLVVYFKFIK</sequence>
<evidence type="ECO:0000256" key="1">
    <source>
        <dbReference type="ARBA" id="ARBA00006108"/>
    </source>
</evidence>
<dbReference type="FunFam" id="1.20.5.110:FF:000002">
    <property type="entry name" value="Vesicle transport through interaction with t-SNAREsB"/>
    <property type="match status" value="1"/>
</dbReference>
<evidence type="ECO:0000256" key="8">
    <source>
        <dbReference type="ARBA" id="ARBA00060376"/>
    </source>
</evidence>
<dbReference type="Pfam" id="PF05008">
    <property type="entry name" value="V-SNARE"/>
    <property type="match status" value="1"/>
</dbReference>
<dbReference type="InterPro" id="IPR007705">
    <property type="entry name" value="Vesicle_trsprt_v-SNARE_N"/>
</dbReference>
<evidence type="ECO:0000259" key="11">
    <source>
        <dbReference type="Pfam" id="PF05008"/>
    </source>
</evidence>
<feature type="domain" description="Vesicle transport v-SNARE N-terminal" evidence="11">
    <location>
        <begin position="11"/>
        <end position="95"/>
    </location>
</feature>
<organism evidence="12 13">
    <name type="scientific">Symbiochloris irregularis</name>
    <dbReference type="NCBI Taxonomy" id="706552"/>
    <lineage>
        <taxon>Eukaryota</taxon>
        <taxon>Viridiplantae</taxon>
        <taxon>Chlorophyta</taxon>
        <taxon>core chlorophytes</taxon>
        <taxon>Trebouxiophyceae</taxon>
        <taxon>Trebouxiales</taxon>
        <taxon>Trebouxiaceae</taxon>
        <taxon>Symbiochloris</taxon>
    </lineage>
</organism>
<keyword evidence="6 9" id="KW-0175">Coiled coil</keyword>
<evidence type="ECO:0000256" key="2">
    <source>
        <dbReference type="ARBA" id="ARBA00022448"/>
    </source>
</evidence>
<dbReference type="SUPFAM" id="SSF58038">
    <property type="entry name" value="SNARE fusion complex"/>
    <property type="match status" value="2"/>
</dbReference>
<evidence type="ECO:0000313" key="12">
    <source>
        <dbReference type="EMBL" id="KAK9800320.1"/>
    </source>
</evidence>
<name>A0AAW1NWN4_9CHLO</name>
<evidence type="ECO:0000256" key="9">
    <source>
        <dbReference type="SAM" id="Coils"/>
    </source>
</evidence>
<dbReference type="GO" id="GO:0005484">
    <property type="term" value="F:SNAP receptor activity"/>
    <property type="evidence" value="ECO:0007669"/>
    <property type="project" value="InterPro"/>
</dbReference>
<comment type="similarity">
    <text evidence="1">Belongs to the VTI1 family.</text>
</comment>
<proteinExistence type="inferred from homology"/>
<dbReference type="InterPro" id="IPR010989">
    <property type="entry name" value="SNARE"/>
</dbReference>
<dbReference type="AlphaFoldDB" id="A0AAW1NWN4"/>
<evidence type="ECO:0000313" key="13">
    <source>
        <dbReference type="Proteomes" id="UP001465755"/>
    </source>
</evidence>
<keyword evidence="4" id="KW-0653">Protein transport</keyword>
<dbReference type="PANTHER" id="PTHR21230">
    <property type="entry name" value="VESICLE TRANSPORT V-SNARE PROTEIN VTI1-RELATED"/>
    <property type="match status" value="1"/>
</dbReference>
<dbReference type="PANTHER" id="PTHR21230:SF26">
    <property type="entry name" value="VESICLE TRANSPORT THROUGH INTERACTION WITH T-SNARES HOMOLOG 1A"/>
    <property type="match status" value="1"/>
</dbReference>